<dbReference type="RefSeq" id="WP_274270304.1">
    <property type="nucleotide sequence ID" value="NZ_JAOSLC020000003.1"/>
</dbReference>
<comment type="caution">
    <text evidence="2">The sequence shown here is derived from an EMBL/GenBank/DDBJ whole genome shotgun (WGS) entry which is preliminary data.</text>
</comment>
<name>A0ABT5S841_9FLAO</name>
<reference evidence="2" key="1">
    <citation type="submission" date="2023-02" db="EMBL/GenBank/DDBJ databases">
        <title>Polaribacter ponticola sp. nov., isolated from seawater.</title>
        <authorList>
            <person name="Baek J.H."/>
            <person name="Kim J.M."/>
            <person name="Choi D.G."/>
            <person name="Jeon C.O."/>
        </authorList>
    </citation>
    <scope>NUCLEOTIDE SEQUENCE</scope>
    <source>
        <strain evidence="2">MSW5</strain>
    </source>
</reference>
<dbReference type="Proteomes" id="UP001151478">
    <property type="component" value="Unassembled WGS sequence"/>
</dbReference>
<protein>
    <submittedName>
        <fullName evidence="2">Uncharacterized protein</fullName>
    </submittedName>
</protein>
<dbReference type="EMBL" id="JAOSLC020000003">
    <property type="protein sequence ID" value="MDD7914253.1"/>
    <property type="molecule type" value="Genomic_DNA"/>
</dbReference>
<accession>A0ABT5S841</accession>
<proteinExistence type="predicted"/>
<keyword evidence="3" id="KW-1185">Reference proteome</keyword>
<evidence type="ECO:0000313" key="2">
    <source>
        <dbReference type="EMBL" id="MDD7914253.1"/>
    </source>
</evidence>
<evidence type="ECO:0000256" key="1">
    <source>
        <dbReference type="SAM" id="SignalP"/>
    </source>
</evidence>
<keyword evidence="1" id="KW-0732">Signal</keyword>
<evidence type="ECO:0000313" key="3">
    <source>
        <dbReference type="Proteomes" id="UP001151478"/>
    </source>
</evidence>
<organism evidence="2 3">
    <name type="scientific">Polaribacter ponticola</name>
    <dbReference type="NCBI Taxonomy" id="2978475"/>
    <lineage>
        <taxon>Bacteria</taxon>
        <taxon>Pseudomonadati</taxon>
        <taxon>Bacteroidota</taxon>
        <taxon>Flavobacteriia</taxon>
        <taxon>Flavobacteriales</taxon>
        <taxon>Flavobacteriaceae</taxon>
    </lineage>
</organism>
<gene>
    <name evidence="2" type="ORF">N5A56_007395</name>
</gene>
<feature type="chain" id="PRO_5047019976" evidence="1">
    <location>
        <begin position="22"/>
        <end position="142"/>
    </location>
</feature>
<sequence length="142" mass="16241">MKLKHKICFFFLLLTSAIALGQTPGFNYQALILNNEEVQIPGTDVTENKIPLSSEDIILRFTITNEAGIEYTEEHKITTEENGMVSIIVGEGTPINFRFEDILWDGKLKYLNVELNILSNNDGFVFRYSKDTLHSSPNKWNR</sequence>
<feature type="signal peptide" evidence="1">
    <location>
        <begin position="1"/>
        <end position="21"/>
    </location>
</feature>